<accession>A0A4Y7RU62</accession>
<comment type="caution">
    <text evidence="1">The sequence shown here is derived from an EMBL/GenBank/DDBJ whole genome shotgun (WGS) entry which is preliminary data.</text>
</comment>
<reference evidence="1 2" key="1">
    <citation type="journal article" date="2018" name="Environ. Microbiol.">
        <title>Novel energy conservation strategies and behaviour of Pelotomaculum schinkii driving syntrophic propionate catabolism.</title>
        <authorList>
            <person name="Hidalgo-Ahumada C.A.P."/>
            <person name="Nobu M.K."/>
            <person name="Narihiro T."/>
            <person name="Tamaki H."/>
            <person name="Liu W.T."/>
            <person name="Kamagata Y."/>
            <person name="Stams A.J.M."/>
            <person name="Imachi H."/>
            <person name="Sousa D.Z."/>
        </authorList>
    </citation>
    <scope>NUCLEOTIDE SEQUENCE [LARGE SCALE GENOMIC DNA]</scope>
    <source>
        <strain evidence="1 2">MGP</strain>
    </source>
</reference>
<dbReference type="Proteomes" id="UP000297597">
    <property type="component" value="Unassembled WGS sequence"/>
</dbReference>
<evidence type="ECO:0000313" key="1">
    <source>
        <dbReference type="EMBL" id="TEB11797.1"/>
    </source>
</evidence>
<dbReference type="EMBL" id="QFFZ01000011">
    <property type="protein sequence ID" value="TEB11797.1"/>
    <property type="molecule type" value="Genomic_DNA"/>
</dbReference>
<evidence type="ECO:0000313" key="2">
    <source>
        <dbReference type="Proteomes" id="UP000297597"/>
    </source>
</evidence>
<protein>
    <submittedName>
        <fullName evidence="1">Uncharacterized protein</fullName>
    </submittedName>
</protein>
<gene>
    <name evidence="1" type="ORF">Pmgp_01375</name>
</gene>
<keyword evidence="2" id="KW-1185">Reference proteome</keyword>
<organism evidence="1 2">
    <name type="scientific">Pelotomaculum propionicicum</name>
    <dbReference type="NCBI Taxonomy" id="258475"/>
    <lineage>
        <taxon>Bacteria</taxon>
        <taxon>Bacillati</taxon>
        <taxon>Bacillota</taxon>
        <taxon>Clostridia</taxon>
        <taxon>Eubacteriales</taxon>
        <taxon>Desulfotomaculaceae</taxon>
        <taxon>Pelotomaculum</taxon>
    </lineage>
</organism>
<proteinExistence type="predicted"/>
<sequence length="111" mass="12148">MNIRDGEGNVVSLGSDEQGDKIYALSVKGERGMVHRLVESFQSIYNIPEDELNLVDSGVRDNLYLLAGRLLCGSRFLAPLGYSLAAAGIKKIYGRLAELVHDVKTVRSNLP</sequence>
<dbReference type="AlphaFoldDB" id="A0A4Y7RU62"/>
<dbReference type="Pfam" id="PF11385">
    <property type="entry name" value="DUF3189"/>
    <property type="match status" value="1"/>
</dbReference>
<name>A0A4Y7RU62_9FIRM</name>
<dbReference type="InterPro" id="IPR021525">
    <property type="entry name" value="DUF3189"/>
</dbReference>